<evidence type="ECO:0000256" key="1">
    <source>
        <dbReference type="ARBA" id="ARBA00022980"/>
    </source>
</evidence>
<dbReference type="AlphaFoldDB" id="A0A4D7AMI6"/>
<dbReference type="GO" id="GO:1990904">
    <property type="term" value="C:ribonucleoprotein complex"/>
    <property type="evidence" value="ECO:0007669"/>
    <property type="project" value="UniProtKB-KW"/>
</dbReference>
<proteinExistence type="predicted"/>
<protein>
    <submittedName>
        <fullName evidence="3">KOW domain-containing RNA-binding protein</fullName>
    </submittedName>
</protein>
<gene>
    <name evidence="3" type="ORF">EIO64_06085</name>
</gene>
<dbReference type="InterPro" id="IPR041985">
    <property type="entry name" value="Ribosomal_eL14_KOW"/>
</dbReference>
<evidence type="ECO:0000313" key="4">
    <source>
        <dbReference type="Proteomes" id="UP000298642"/>
    </source>
</evidence>
<dbReference type="KEGG" id="obj:EIO64_06085"/>
<evidence type="ECO:0000256" key="2">
    <source>
        <dbReference type="ARBA" id="ARBA00023274"/>
    </source>
</evidence>
<organism evidence="3 4">
    <name type="scientific">Dysosmobacter welbionis</name>
    <dbReference type="NCBI Taxonomy" id="2093857"/>
    <lineage>
        <taxon>Bacteria</taxon>
        <taxon>Bacillati</taxon>
        <taxon>Bacillota</taxon>
        <taxon>Clostridia</taxon>
        <taxon>Eubacteriales</taxon>
        <taxon>Oscillospiraceae</taxon>
        <taxon>Dysosmobacter</taxon>
    </lineage>
</organism>
<dbReference type="Proteomes" id="UP000298642">
    <property type="component" value="Chromosome"/>
</dbReference>
<name>A0A4D7AMI6_9FIRM</name>
<dbReference type="GeneID" id="89521948"/>
<dbReference type="EMBL" id="CP034413">
    <property type="protein sequence ID" value="QCI58843.1"/>
    <property type="molecule type" value="Genomic_DNA"/>
</dbReference>
<sequence>MEIAASNIVRSVAGRDQGKLFIVLAVEGEYLLLADGKSRKVESPKRKKRRHVLFVAADENRLSEKIRGEARITNSELRKTLAAYREEVYPDQEG</sequence>
<reference evidence="4" key="1">
    <citation type="submission" date="2018-12" db="EMBL/GenBank/DDBJ databases">
        <title>Dusodibacter welbiota gen. nov., sp. nov., isolated from human faeces and emended description of the Oscillibacter genus.</title>
        <authorList>
            <person name="Le Roy T."/>
            <person name="Van der Smissen P."/>
            <person name="Delzenne N."/>
            <person name="Muccioli G."/>
            <person name="Collet J.F."/>
            <person name="Cani P.D."/>
        </authorList>
    </citation>
    <scope>NUCLEOTIDE SEQUENCE [LARGE SCALE GENOMIC DNA]</scope>
    <source>
        <strain evidence="4">J115</strain>
    </source>
</reference>
<dbReference type="GO" id="GO:0005840">
    <property type="term" value="C:ribosome"/>
    <property type="evidence" value="ECO:0007669"/>
    <property type="project" value="UniProtKB-KW"/>
</dbReference>
<keyword evidence="1" id="KW-0689">Ribosomal protein</keyword>
<dbReference type="CDD" id="cd06088">
    <property type="entry name" value="KOW_RPL14"/>
    <property type="match status" value="1"/>
</dbReference>
<keyword evidence="4" id="KW-1185">Reference proteome</keyword>
<keyword evidence="2" id="KW-0687">Ribonucleoprotein</keyword>
<dbReference type="SUPFAM" id="SSF50104">
    <property type="entry name" value="Translation proteins SH3-like domain"/>
    <property type="match status" value="1"/>
</dbReference>
<evidence type="ECO:0000313" key="3">
    <source>
        <dbReference type="EMBL" id="QCI58843.1"/>
    </source>
</evidence>
<dbReference type="InterPro" id="IPR008991">
    <property type="entry name" value="Translation_prot_SH3-like_sf"/>
</dbReference>
<accession>A0A4D7AMI6</accession>
<dbReference type="RefSeq" id="WP_021749645.1">
    <property type="nucleotide sequence ID" value="NZ_CAUWCU010000091.1"/>
</dbReference>